<sequence>MRVRPISPQRLVTELTQRLARTESAGRLRVAVDGPAAARPDQLAAALVDPLRALGRPARHIRAEDFLRPASVRLERGRTNPDAYYEGWVDEAGLRREVLDPAGPAGTGRILPSLWDARADRASRAGYVELPSGGVVLVSGAFLLGGGLPFDVTVHLELSAAALSRHTAPDLAWTLPAYARYAAEVAPATFADLVVRVDDPRRPAIVESVDDPV</sequence>
<dbReference type="InterPro" id="IPR027417">
    <property type="entry name" value="P-loop_NTPase"/>
</dbReference>
<dbReference type="Proteomes" id="UP000292274">
    <property type="component" value="Unassembled WGS sequence"/>
</dbReference>
<dbReference type="AlphaFoldDB" id="A0A4R0GB35"/>
<dbReference type="EMBL" id="SJJR01000017">
    <property type="protein sequence ID" value="TCB94274.1"/>
    <property type="molecule type" value="Genomic_DNA"/>
</dbReference>
<keyword evidence="1" id="KW-0808">Transferase</keyword>
<dbReference type="RefSeq" id="WP_131306570.1">
    <property type="nucleotide sequence ID" value="NZ_SJJR01000017.1"/>
</dbReference>
<reference evidence="1 2" key="1">
    <citation type="submission" date="2019-02" db="EMBL/GenBank/DDBJ databases">
        <title>Jishengella sp. nov., isolated from a root of Zingiber montanum.</title>
        <authorList>
            <person name="Kuncharoen N."/>
            <person name="Kudo T."/>
            <person name="Masahiro Y."/>
            <person name="Ohkuma M."/>
            <person name="Tanasupawat S."/>
        </authorList>
    </citation>
    <scope>NUCLEOTIDE SEQUENCE [LARGE SCALE GENOMIC DNA]</scope>
    <source>
        <strain evidence="1 2">PLAI 1-1</strain>
    </source>
</reference>
<proteinExistence type="predicted"/>
<gene>
    <name evidence="1" type="ORF">E0H26_21535</name>
</gene>
<dbReference type="Gene3D" id="3.40.50.300">
    <property type="entry name" value="P-loop containing nucleotide triphosphate hydrolases"/>
    <property type="match status" value="1"/>
</dbReference>
<evidence type="ECO:0000313" key="1">
    <source>
        <dbReference type="EMBL" id="TCB94274.1"/>
    </source>
</evidence>
<name>A0A4R0GB35_9ACTN</name>
<protein>
    <submittedName>
        <fullName evidence="1">Uridine kinase</fullName>
    </submittedName>
</protein>
<dbReference type="GO" id="GO:0016301">
    <property type="term" value="F:kinase activity"/>
    <property type="evidence" value="ECO:0007669"/>
    <property type="project" value="UniProtKB-KW"/>
</dbReference>
<comment type="caution">
    <text evidence="1">The sequence shown here is derived from an EMBL/GenBank/DDBJ whole genome shotgun (WGS) entry which is preliminary data.</text>
</comment>
<dbReference type="OrthoDB" id="5186671at2"/>
<organism evidence="1 2">
    <name type="scientific">Micromonospora zingiberis</name>
    <dbReference type="NCBI Taxonomy" id="2053011"/>
    <lineage>
        <taxon>Bacteria</taxon>
        <taxon>Bacillati</taxon>
        <taxon>Actinomycetota</taxon>
        <taxon>Actinomycetes</taxon>
        <taxon>Micromonosporales</taxon>
        <taxon>Micromonosporaceae</taxon>
        <taxon>Micromonospora</taxon>
    </lineage>
</organism>
<accession>A0A4R0GB35</accession>
<evidence type="ECO:0000313" key="2">
    <source>
        <dbReference type="Proteomes" id="UP000292274"/>
    </source>
</evidence>
<keyword evidence="1" id="KW-0418">Kinase</keyword>
<keyword evidence="2" id="KW-1185">Reference proteome</keyword>